<name>A0ABW9FRJ2_9NOCA</name>
<proteinExistence type="predicted"/>
<gene>
    <name evidence="1" type="ORF">ABEU19_001375</name>
</gene>
<evidence type="ECO:0000313" key="1">
    <source>
        <dbReference type="EMBL" id="MFM1727907.1"/>
    </source>
</evidence>
<protein>
    <submittedName>
        <fullName evidence="1">Uncharacterized protein</fullName>
    </submittedName>
</protein>
<organism evidence="1 2">
    <name type="scientific">Prescottella soli</name>
    <dbReference type="NCBI Taxonomy" id="1543852"/>
    <lineage>
        <taxon>Bacteria</taxon>
        <taxon>Bacillati</taxon>
        <taxon>Actinomycetota</taxon>
        <taxon>Actinomycetes</taxon>
        <taxon>Mycobacteriales</taxon>
        <taxon>Nocardiaceae</taxon>
        <taxon>Prescottella</taxon>
    </lineage>
</organism>
<accession>A0ABW9FRJ2</accession>
<reference evidence="1 2" key="1">
    <citation type="submission" date="2023-11" db="EMBL/GenBank/DDBJ databases">
        <authorList>
            <person name="Val-Calvo J."/>
            <person name="Scortti M."/>
            <person name="Vazquez-Boland J."/>
        </authorList>
    </citation>
    <scope>NUCLEOTIDE SEQUENCE [LARGE SCALE GENOMIC DNA]</scope>
    <source>
        <strain evidence="1 2">DSM 46662</strain>
    </source>
</reference>
<evidence type="ECO:0000313" key="2">
    <source>
        <dbReference type="Proteomes" id="UP001629744"/>
    </source>
</evidence>
<dbReference type="EMBL" id="JBDLNU010000002">
    <property type="protein sequence ID" value="MFM1727907.1"/>
    <property type="molecule type" value="Genomic_DNA"/>
</dbReference>
<dbReference type="Proteomes" id="UP001629744">
    <property type="component" value="Unassembled WGS sequence"/>
</dbReference>
<sequence>MISREDVLERSAAGGDRYPLLTVREFFHGNEVEDSIAPNQYGYGRPGLAEIARRLDLLAADPAVAWVRVQLHEEMFDDYYEGLSAEAVAICTTLAGEDVAARLDVESLQAEPLWEGLVYDAVDFCDVPPVPDGYRVLSLVWD</sequence>
<comment type="caution">
    <text evidence="1">The sequence shown here is derived from an EMBL/GenBank/DDBJ whole genome shotgun (WGS) entry which is preliminary data.</text>
</comment>
<keyword evidence="2" id="KW-1185">Reference proteome</keyword>
<dbReference type="RefSeq" id="WP_348604345.1">
    <property type="nucleotide sequence ID" value="NZ_CP157276.1"/>
</dbReference>